<evidence type="ECO:0000256" key="2">
    <source>
        <dbReference type="ARBA" id="ARBA00005551"/>
    </source>
</evidence>
<dbReference type="PANTHER" id="PTHR42751">
    <property type="entry name" value="SODIUM/HYDROGEN EXCHANGER FAMILY/TRKA DOMAIN PROTEIN"/>
    <property type="match status" value="1"/>
</dbReference>
<evidence type="ECO:0000256" key="4">
    <source>
        <dbReference type="ARBA" id="ARBA00022692"/>
    </source>
</evidence>
<evidence type="ECO:0000256" key="3">
    <source>
        <dbReference type="ARBA" id="ARBA00022448"/>
    </source>
</evidence>
<evidence type="ECO:0000313" key="10">
    <source>
        <dbReference type="Proteomes" id="UP000316304"/>
    </source>
</evidence>
<keyword evidence="5 7" id="KW-1133">Transmembrane helix</keyword>
<name>A0A5C6CB22_9BACT</name>
<evidence type="ECO:0000256" key="5">
    <source>
        <dbReference type="ARBA" id="ARBA00022989"/>
    </source>
</evidence>
<dbReference type="PROSITE" id="PS51201">
    <property type="entry name" value="RCK_N"/>
    <property type="match status" value="1"/>
</dbReference>
<feature type="transmembrane region" description="Helical" evidence="7">
    <location>
        <begin position="119"/>
        <end position="138"/>
    </location>
</feature>
<protein>
    <submittedName>
        <fullName evidence="9">Inner membrane protein YbaL</fullName>
    </submittedName>
</protein>
<keyword evidence="10" id="KW-1185">Reference proteome</keyword>
<organism evidence="9 10">
    <name type="scientific">Novipirellula galeiformis</name>
    <dbReference type="NCBI Taxonomy" id="2528004"/>
    <lineage>
        <taxon>Bacteria</taxon>
        <taxon>Pseudomonadati</taxon>
        <taxon>Planctomycetota</taxon>
        <taxon>Planctomycetia</taxon>
        <taxon>Pirellulales</taxon>
        <taxon>Pirellulaceae</taxon>
        <taxon>Novipirellula</taxon>
    </lineage>
</organism>
<reference evidence="9 10" key="1">
    <citation type="submission" date="2019-02" db="EMBL/GenBank/DDBJ databases">
        <title>Deep-cultivation of Planctomycetes and their phenomic and genomic characterization uncovers novel biology.</title>
        <authorList>
            <person name="Wiegand S."/>
            <person name="Jogler M."/>
            <person name="Boedeker C."/>
            <person name="Pinto D."/>
            <person name="Vollmers J."/>
            <person name="Rivas-Marin E."/>
            <person name="Kohn T."/>
            <person name="Peeters S.H."/>
            <person name="Heuer A."/>
            <person name="Rast P."/>
            <person name="Oberbeckmann S."/>
            <person name="Bunk B."/>
            <person name="Jeske O."/>
            <person name="Meyerdierks A."/>
            <person name="Storesund J.E."/>
            <person name="Kallscheuer N."/>
            <person name="Luecker S."/>
            <person name="Lage O.M."/>
            <person name="Pohl T."/>
            <person name="Merkel B.J."/>
            <person name="Hornburger P."/>
            <person name="Mueller R.-W."/>
            <person name="Bruemmer F."/>
            <person name="Labrenz M."/>
            <person name="Spormann A.M."/>
            <person name="Op Den Camp H."/>
            <person name="Overmann J."/>
            <person name="Amann R."/>
            <person name="Jetten M.S.M."/>
            <person name="Mascher T."/>
            <person name="Medema M.H."/>
            <person name="Devos D.P."/>
            <person name="Kaster A.-K."/>
            <person name="Ovreas L."/>
            <person name="Rohde M."/>
            <person name="Galperin M.Y."/>
            <person name="Jogler C."/>
        </authorList>
    </citation>
    <scope>NUCLEOTIDE SEQUENCE [LARGE SCALE GENOMIC DNA]</scope>
    <source>
        <strain evidence="9 10">Pla52o</strain>
    </source>
</reference>
<dbReference type="GO" id="GO:0015297">
    <property type="term" value="F:antiporter activity"/>
    <property type="evidence" value="ECO:0007669"/>
    <property type="project" value="InterPro"/>
</dbReference>
<feature type="transmembrane region" description="Helical" evidence="7">
    <location>
        <begin position="88"/>
        <end position="113"/>
    </location>
</feature>
<dbReference type="Proteomes" id="UP000316304">
    <property type="component" value="Unassembled WGS sequence"/>
</dbReference>
<dbReference type="Gene3D" id="1.20.1530.20">
    <property type="match status" value="1"/>
</dbReference>
<keyword evidence="4 7" id="KW-0812">Transmembrane</keyword>
<feature type="domain" description="RCK N-terminal" evidence="8">
    <location>
        <begin position="410"/>
        <end position="527"/>
    </location>
</feature>
<dbReference type="GO" id="GO:1902600">
    <property type="term" value="P:proton transmembrane transport"/>
    <property type="evidence" value="ECO:0007669"/>
    <property type="project" value="InterPro"/>
</dbReference>
<feature type="transmembrane region" description="Helical" evidence="7">
    <location>
        <begin position="298"/>
        <end position="318"/>
    </location>
</feature>
<feature type="transmembrane region" description="Helical" evidence="7">
    <location>
        <begin position="217"/>
        <end position="238"/>
    </location>
</feature>
<dbReference type="InterPro" id="IPR038770">
    <property type="entry name" value="Na+/solute_symporter_sf"/>
</dbReference>
<feature type="transmembrane region" description="Helical" evidence="7">
    <location>
        <begin position="274"/>
        <end position="292"/>
    </location>
</feature>
<dbReference type="SUPFAM" id="SSF51735">
    <property type="entry name" value="NAD(P)-binding Rossmann-fold domains"/>
    <property type="match status" value="1"/>
</dbReference>
<dbReference type="InterPro" id="IPR003148">
    <property type="entry name" value="RCK_N"/>
</dbReference>
<dbReference type="GO" id="GO:0006813">
    <property type="term" value="P:potassium ion transport"/>
    <property type="evidence" value="ECO:0007669"/>
    <property type="project" value="InterPro"/>
</dbReference>
<evidence type="ECO:0000256" key="7">
    <source>
        <dbReference type="SAM" id="Phobius"/>
    </source>
</evidence>
<dbReference type="AlphaFoldDB" id="A0A5C6CB22"/>
<feature type="transmembrane region" description="Helical" evidence="7">
    <location>
        <begin position="362"/>
        <end position="382"/>
    </location>
</feature>
<accession>A0A5C6CB22</accession>
<dbReference type="PANTHER" id="PTHR42751:SF6">
    <property type="entry name" value="CONSERVED INTEGRAL MEMBRANE TRANSPORT PROTEIN-RELATED"/>
    <property type="match status" value="1"/>
</dbReference>
<sequence>MDDISQLTADLLIVLTAGLIAGAVCKRIGVSMLVGYLIVGGLIGEGVLGFVNQENHELERIAHLGALLLLFSVGIEFSLGELIRLSRFFLLGGIIQMTLVAIPVTFVCIALGMELNASLLAGSAVALSSTVLTFKALAEWGQTASPHGRRAIGILLFQDVALVPLMLLVPLLTHSGEPPTLAAYGILGGKSLVFVIGVCCVHSIFRRWLVPGLARLRSVELVILFAVCLLGGVSWTAYQMGLPSAVGALAAGIILSGTRISKQIDTIVLPFREIFAAIFFVTLGTLLNPGQFIDEPLLLSFGLVFIILIKGTAAAIALRSVGLHPKAAIGMGLGLAQMGEFSFLLLSAGVKQGLFSHANYNRMLFIALGTLILTPQLIRYGLRWTSDERAGAEKSEHDEADGHGLHHDLGRHALVIGIGMIGRQISSQLEMKGVDVRLLDFSSINLHPFAQQGFQTVAGDARDPEVLQRADASNCNLSVVCVPDDQNANEIVSALRSLNSNSTIVVRCRYQGNVAAMRRAGANSVVSEEGTASEALLKWCERFVQNSH</sequence>
<dbReference type="InterPro" id="IPR036291">
    <property type="entry name" value="NAD(P)-bd_dom_sf"/>
</dbReference>
<dbReference type="EMBL" id="SJPT01000008">
    <property type="protein sequence ID" value="TWU20621.1"/>
    <property type="molecule type" value="Genomic_DNA"/>
</dbReference>
<dbReference type="RefSeq" id="WP_146596528.1">
    <property type="nucleotide sequence ID" value="NZ_SJPT01000008.1"/>
</dbReference>
<dbReference type="Gene3D" id="3.40.50.720">
    <property type="entry name" value="NAD(P)-binding Rossmann-like Domain"/>
    <property type="match status" value="1"/>
</dbReference>
<comment type="subcellular location">
    <subcellularLocation>
        <location evidence="1">Membrane</location>
        <topology evidence="1">Multi-pass membrane protein</topology>
    </subcellularLocation>
</comment>
<comment type="caution">
    <text evidence="9">The sequence shown here is derived from an EMBL/GenBank/DDBJ whole genome shotgun (WGS) entry which is preliminary data.</text>
</comment>
<evidence type="ECO:0000256" key="1">
    <source>
        <dbReference type="ARBA" id="ARBA00004141"/>
    </source>
</evidence>
<feature type="transmembrane region" description="Helical" evidence="7">
    <location>
        <begin position="150"/>
        <end position="169"/>
    </location>
</feature>
<dbReference type="Pfam" id="PF00999">
    <property type="entry name" value="Na_H_Exchanger"/>
    <property type="match status" value="1"/>
</dbReference>
<feature type="transmembrane region" description="Helical" evidence="7">
    <location>
        <begin position="181"/>
        <end position="205"/>
    </location>
</feature>
<evidence type="ECO:0000313" key="9">
    <source>
        <dbReference type="EMBL" id="TWU20621.1"/>
    </source>
</evidence>
<dbReference type="InterPro" id="IPR006153">
    <property type="entry name" value="Cation/H_exchanger_TM"/>
</dbReference>
<dbReference type="Pfam" id="PF02254">
    <property type="entry name" value="TrkA_N"/>
    <property type="match status" value="1"/>
</dbReference>
<evidence type="ECO:0000256" key="6">
    <source>
        <dbReference type="ARBA" id="ARBA00023136"/>
    </source>
</evidence>
<feature type="transmembrane region" description="Helical" evidence="7">
    <location>
        <begin position="61"/>
        <end position="79"/>
    </location>
</feature>
<keyword evidence="3" id="KW-0813">Transport</keyword>
<comment type="similarity">
    <text evidence="2">Belongs to the monovalent cation:proton antiporter 2 (CPA2) transporter (TC 2.A.37) family.</text>
</comment>
<feature type="transmembrane region" description="Helical" evidence="7">
    <location>
        <begin position="6"/>
        <end position="25"/>
    </location>
</feature>
<dbReference type="GO" id="GO:0016020">
    <property type="term" value="C:membrane"/>
    <property type="evidence" value="ECO:0007669"/>
    <property type="project" value="UniProtKB-SubCell"/>
</dbReference>
<evidence type="ECO:0000259" key="8">
    <source>
        <dbReference type="PROSITE" id="PS51201"/>
    </source>
</evidence>
<feature type="transmembrane region" description="Helical" evidence="7">
    <location>
        <begin position="330"/>
        <end position="350"/>
    </location>
</feature>
<gene>
    <name evidence="9" type="primary">ybaL_2</name>
    <name evidence="9" type="ORF">Pla52o_44990</name>
</gene>
<dbReference type="OrthoDB" id="9793589at2"/>
<feature type="transmembrane region" description="Helical" evidence="7">
    <location>
        <begin position="32"/>
        <end position="49"/>
    </location>
</feature>
<keyword evidence="6 7" id="KW-0472">Membrane</keyword>
<proteinExistence type="inferred from homology"/>